<keyword evidence="1" id="KW-0472">Membrane</keyword>
<feature type="transmembrane region" description="Helical" evidence="1">
    <location>
        <begin position="391"/>
        <end position="408"/>
    </location>
</feature>
<protein>
    <submittedName>
        <fullName evidence="3">Tripartite tricarboxylate transporter permease</fullName>
    </submittedName>
</protein>
<keyword evidence="1" id="KW-1133">Transmembrane helix</keyword>
<gene>
    <name evidence="3" type="ORF">E3O23_04600</name>
</gene>
<dbReference type="AlphaFoldDB" id="A0A4R8UIV1"/>
<name>A0A4R8UIV1_9MICO</name>
<evidence type="ECO:0000256" key="1">
    <source>
        <dbReference type="SAM" id="Phobius"/>
    </source>
</evidence>
<feature type="transmembrane region" description="Helical" evidence="1">
    <location>
        <begin position="108"/>
        <end position="132"/>
    </location>
</feature>
<evidence type="ECO:0000259" key="2">
    <source>
        <dbReference type="Pfam" id="PF01970"/>
    </source>
</evidence>
<evidence type="ECO:0000313" key="4">
    <source>
        <dbReference type="Proteomes" id="UP000297866"/>
    </source>
</evidence>
<dbReference type="Proteomes" id="UP000297866">
    <property type="component" value="Unassembled WGS sequence"/>
</dbReference>
<dbReference type="InterPro" id="IPR002823">
    <property type="entry name" value="DUF112_TM"/>
</dbReference>
<dbReference type="Pfam" id="PF01970">
    <property type="entry name" value="TctA"/>
    <property type="match status" value="1"/>
</dbReference>
<feature type="domain" description="DUF112" evidence="2">
    <location>
        <begin position="20"/>
        <end position="439"/>
    </location>
</feature>
<sequence>MDLISNLLEGFAAVFNPILLLTLLVGVLIGSIVGVLPGIGPVGAMALLLPISFTLDPAAGLIMTSGIYLGAQYGGSTSAILIGVPGEASSVVTTLDGYPMAKKGRAGAALAIAALSSFLAGTLAVVLLMVVAGPLSDFATQFASPEYLMLAIFALVALSRLTGGSTIMTFAAVGLGLILATIGLDATSGNVRFTFGLTPLLQGIEITSVAVGLFGISEILLLAEGRGTVQSMPKVPFRSLWPNRTELRRSVGPAFRGGIIGFVLGLIPGPSGAVSSYGSYALEKRISKRKDEFGKGAVEGVAGPEAANNGSAGGSMVPLLVLGLPFNGPTALLLAGFTVQGIIPGPLFMENEPVLFWTLIAGLYAANLALLALNLPLVGMFTSLLRIPRDLLLTFVVVIAIIGTIATRGQLVDVFWLLVMGVIGYLMAKLGISRVAVMLAFVIAPILESSLTQTVSLADGDPLYLFDRPISTTIIIMTALIAIVPVVLKAIAKKRHQRSVLDLEVDAS</sequence>
<feature type="transmembrane region" description="Helical" evidence="1">
    <location>
        <begin position="138"/>
        <end position="158"/>
    </location>
</feature>
<proteinExistence type="predicted"/>
<dbReference type="RefSeq" id="WP_134488616.1">
    <property type="nucleotide sequence ID" value="NZ_SOEZ01000024.1"/>
</dbReference>
<dbReference type="PANTHER" id="PTHR35342:SF5">
    <property type="entry name" value="TRICARBOXYLIC TRANSPORT PROTEIN"/>
    <property type="match status" value="1"/>
</dbReference>
<dbReference type="PANTHER" id="PTHR35342">
    <property type="entry name" value="TRICARBOXYLIC TRANSPORT PROTEIN"/>
    <property type="match status" value="1"/>
</dbReference>
<keyword evidence="4" id="KW-1185">Reference proteome</keyword>
<keyword evidence="1" id="KW-0812">Transmembrane</keyword>
<feature type="transmembrane region" description="Helical" evidence="1">
    <location>
        <begin position="355"/>
        <end position="379"/>
    </location>
</feature>
<reference evidence="3 4" key="1">
    <citation type="submission" date="2019-03" db="EMBL/GenBank/DDBJ databases">
        <title>Genomics of glacier-inhabiting Cryobacterium strains.</title>
        <authorList>
            <person name="Liu Q."/>
            <person name="Xin Y.-H."/>
        </authorList>
    </citation>
    <scope>NUCLEOTIDE SEQUENCE [LARGE SCALE GENOMIC DNA]</scope>
    <source>
        <strain evidence="3 4">Sr47</strain>
    </source>
</reference>
<accession>A0A4R8UIV1</accession>
<dbReference type="EMBL" id="SOEZ01000024">
    <property type="protein sequence ID" value="TFB53614.1"/>
    <property type="molecule type" value="Genomic_DNA"/>
</dbReference>
<dbReference type="OrthoDB" id="9781349at2"/>
<feature type="transmembrane region" description="Helical" evidence="1">
    <location>
        <begin position="42"/>
        <end position="63"/>
    </location>
</feature>
<comment type="caution">
    <text evidence="3">The sequence shown here is derived from an EMBL/GenBank/DDBJ whole genome shotgun (WGS) entry which is preliminary data.</text>
</comment>
<feature type="transmembrane region" description="Helical" evidence="1">
    <location>
        <begin position="319"/>
        <end position="343"/>
    </location>
</feature>
<evidence type="ECO:0000313" key="3">
    <source>
        <dbReference type="EMBL" id="TFB53614.1"/>
    </source>
</evidence>
<feature type="transmembrane region" description="Helical" evidence="1">
    <location>
        <begin position="414"/>
        <end position="432"/>
    </location>
</feature>
<organism evidence="3 4">
    <name type="scientific">Cryobacterium tagatosivorans</name>
    <dbReference type="NCBI Taxonomy" id="1259199"/>
    <lineage>
        <taxon>Bacteria</taxon>
        <taxon>Bacillati</taxon>
        <taxon>Actinomycetota</taxon>
        <taxon>Actinomycetes</taxon>
        <taxon>Micrococcales</taxon>
        <taxon>Microbacteriaceae</taxon>
        <taxon>Cryobacterium</taxon>
    </lineage>
</organism>
<feature type="transmembrane region" description="Helical" evidence="1">
    <location>
        <begin position="204"/>
        <end position="223"/>
    </location>
</feature>
<feature type="transmembrane region" description="Helical" evidence="1">
    <location>
        <begin position="12"/>
        <end position="36"/>
    </location>
</feature>
<feature type="transmembrane region" description="Helical" evidence="1">
    <location>
        <begin position="439"/>
        <end position="458"/>
    </location>
</feature>
<feature type="transmembrane region" description="Helical" evidence="1">
    <location>
        <begin position="470"/>
        <end position="488"/>
    </location>
</feature>